<protein>
    <recommendedName>
        <fullName evidence="3">Carrier domain-containing protein</fullName>
    </recommendedName>
</protein>
<accession>A0A1H4EDE1</accession>
<gene>
    <name evidence="1" type="ORF">SAMN02982996_02625</name>
</gene>
<evidence type="ECO:0000313" key="1">
    <source>
        <dbReference type="EMBL" id="SEA83071.1"/>
    </source>
</evidence>
<sequence>MADIINELITIITSELESLGLDEHRINLVLSGQELYGFSGVLDSVKLVELIAGLNDRIEKITGKNIDLFERMDNEFFGNFLNINALSHYLAESIQHAPL</sequence>
<name>A0A1H4EDE1_9GAMM</name>
<dbReference type="RefSeq" id="WP_036152478.1">
    <property type="nucleotide sequence ID" value="NZ_FNQS01000009.1"/>
</dbReference>
<dbReference type="Proteomes" id="UP000187280">
    <property type="component" value="Unassembled WGS sequence"/>
</dbReference>
<proteinExistence type="predicted"/>
<keyword evidence="2" id="KW-1185">Reference proteome</keyword>
<evidence type="ECO:0000313" key="2">
    <source>
        <dbReference type="Proteomes" id="UP000187280"/>
    </source>
</evidence>
<dbReference type="AlphaFoldDB" id="A0A1H4EDE1"/>
<reference evidence="1 2" key="1">
    <citation type="submission" date="2016-10" db="EMBL/GenBank/DDBJ databases">
        <authorList>
            <person name="de Groot N.N."/>
        </authorList>
    </citation>
    <scope>NUCLEOTIDE SEQUENCE [LARGE SCALE GENOMIC DNA]</scope>
    <source>
        <strain evidence="1 2">ATCC 29281</strain>
    </source>
</reference>
<evidence type="ECO:0008006" key="3">
    <source>
        <dbReference type="Google" id="ProtNLM"/>
    </source>
</evidence>
<dbReference type="STRING" id="71657.SAMN02982996_02625"/>
<organism evidence="1 2">
    <name type="scientific">Lonsdalea quercina</name>
    <dbReference type="NCBI Taxonomy" id="71657"/>
    <lineage>
        <taxon>Bacteria</taxon>
        <taxon>Pseudomonadati</taxon>
        <taxon>Pseudomonadota</taxon>
        <taxon>Gammaproteobacteria</taxon>
        <taxon>Enterobacterales</taxon>
        <taxon>Pectobacteriaceae</taxon>
        <taxon>Lonsdalea</taxon>
    </lineage>
</organism>
<dbReference type="EMBL" id="FNQS01000009">
    <property type="protein sequence ID" value="SEA83071.1"/>
    <property type="molecule type" value="Genomic_DNA"/>
</dbReference>
<dbReference type="GeneID" id="97765477"/>